<evidence type="ECO:0000313" key="7">
    <source>
        <dbReference type="Proteomes" id="UP000197065"/>
    </source>
</evidence>
<evidence type="ECO:0000313" key="6">
    <source>
        <dbReference type="EMBL" id="SNB77758.1"/>
    </source>
</evidence>
<gene>
    <name evidence="6" type="ORF">SAMN07250955_11733</name>
</gene>
<dbReference type="InterPro" id="IPR000847">
    <property type="entry name" value="LysR_HTH_N"/>
</dbReference>
<dbReference type="Proteomes" id="UP000197065">
    <property type="component" value="Unassembled WGS sequence"/>
</dbReference>
<dbReference type="Gene3D" id="1.10.10.10">
    <property type="entry name" value="Winged helix-like DNA-binding domain superfamily/Winged helix DNA-binding domain"/>
    <property type="match status" value="1"/>
</dbReference>
<name>A0A212RYL1_9PROT</name>
<proteinExistence type="inferred from homology"/>
<reference evidence="6 7" key="1">
    <citation type="submission" date="2017-06" db="EMBL/GenBank/DDBJ databases">
        <authorList>
            <person name="Kim H.J."/>
            <person name="Triplett B.A."/>
        </authorList>
    </citation>
    <scope>NUCLEOTIDE SEQUENCE [LARGE SCALE GENOMIC DNA]</scope>
    <source>
        <strain evidence="6 7">B29T1</strain>
    </source>
</reference>
<dbReference type="SUPFAM" id="SSF53850">
    <property type="entry name" value="Periplasmic binding protein-like II"/>
    <property type="match status" value="1"/>
</dbReference>
<evidence type="ECO:0000256" key="3">
    <source>
        <dbReference type="ARBA" id="ARBA00023125"/>
    </source>
</evidence>
<sequence length="301" mass="32832">MRHLRVLHYLCEIARTQSIRQAALNLNLTPSAMNRRVQDLEAEIGADLFERHSRGVRPTEAGLTFLRYARGQLAEAERLRATIDALAGLRRGPVRIACSQAVAHEFLPMSTARFRAQHPGLSFEVEVSAHDRALAALSDYEADLALVVKEGMVPAFRILAVLPQRLVAILRADHPLASQSEVSLKACADYPLALPSAGMGTRRLIDDAATRMELDLCVAQVSNSFEMLRATVRHENLVSFQIEIGQPAKEEQSLVARPLASGEVPLAELVLCQLRARELPLAARAFALALAAELAAPKASA</sequence>
<dbReference type="SUPFAM" id="SSF46785">
    <property type="entry name" value="Winged helix' DNA-binding domain"/>
    <property type="match status" value="1"/>
</dbReference>
<accession>A0A212RYL1</accession>
<feature type="domain" description="HTH lysR-type" evidence="5">
    <location>
        <begin position="1"/>
        <end position="59"/>
    </location>
</feature>
<dbReference type="Pfam" id="PF03466">
    <property type="entry name" value="LysR_substrate"/>
    <property type="match status" value="1"/>
</dbReference>
<dbReference type="InterPro" id="IPR050950">
    <property type="entry name" value="HTH-type_LysR_regulators"/>
</dbReference>
<dbReference type="InterPro" id="IPR005119">
    <property type="entry name" value="LysR_subst-bd"/>
</dbReference>
<keyword evidence="7" id="KW-1185">Reference proteome</keyword>
<protein>
    <submittedName>
        <fullName evidence="6">DNA-binding transcriptional regulator, LysR family</fullName>
    </submittedName>
</protein>
<dbReference type="InterPro" id="IPR036390">
    <property type="entry name" value="WH_DNA-bd_sf"/>
</dbReference>
<keyword evidence="3 6" id="KW-0238">DNA-binding</keyword>
<dbReference type="RefSeq" id="WP_165769679.1">
    <property type="nucleotide sequence ID" value="NZ_FYEH01000017.1"/>
</dbReference>
<dbReference type="AlphaFoldDB" id="A0A212RYL1"/>
<comment type="similarity">
    <text evidence="1">Belongs to the LysR transcriptional regulatory family.</text>
</comment>
<dbReference type="Pfam" id="PF00126">
    <property type="entry name" value="HTH_1"/>
    <property type="match status" value="1"/>
</dbReference>
<evidence type="ECO:0000256" key="1">
    <source>
        <dbReference type="ARBA" id="ARBA00009437"/>
    </source>
</evidence>
<dbReference type="FunFam" id="1.10.10.10:FF:000001">
    <property type="entry name" value="LysR family transcriptional regulator"/>
    <property type="match status" value="1"/>
</dbReference>
<dbReference type="GO" id="GO:0003677">
    <property type="term" value="F:DNA binding"/>
    <property type="evidence" value="ECO:0007669"/>
    <property type="project" value="UniProtKB-KW"/>
</dbReference>
<evidence type="ECO:0000256" key="2">
    <source>
        <dbReference type="ARBA" id="ARBA00023015"/>
    </source>
</evidence>
<keyword evidence="2" id="KW-0805">Transcription regulation</keyword>
<dbReference type="PANTHER" id="PTHR30419">
    <property type="entry name" value="HTH-TYPE TRANSCRIPTIONAL REGULATOR YBHD"/>
    <property type="match status" value="1"/>
</dbReference>
<organism evidence="6 7">
    <name type="scientific">Arboricoccus pini</name>
    <dbReference type="NCBI Taxonomy" id="1963835"/>
    <lineage>
        <taxon>Bacteria</taxon>
        <taxon>Pseudomonadati</taxon>
        <taxon>Pseudomonadota</taxon>
        <taxon>Alphaproteobacteria</taxon>
        <taxon>Geminicoccales</taxon>
        <taxon>Geminicoccaceae</taxon>
        <taxon>Arboricoccus</taxon>
    </lineage>
</organism>
<dbReference type="GO" id="GO:0005829">
    <property type="term" value="C:cytosol"/>
    <property type="evidence" value="ECO:0007669"/>
    <property type="project" value="TreeGrafter"/>
</dbReference>
<keyword evidence="4" id="KW-0804">Transcription</keyword>
<dbReference type="EMBL" id="FYEH01000017">
    <property type="protein sequence ID" value="SNB77758.1"/>
    <property type="molecule type" value="Genomic_DNA"/>
</dbReference>
<dbReference type="PROSITE" id="PS50931">
    <property type="entry name" value="HTH_LYSR"/>
    <property type="match status" value="1"/>
</dbReference>
<dbReference type="GO" id="GO:0003700">
    <property type="term" value="F:DNA-binding transcription factor activity"/>
    <property type="evidence" value="ECO:0007669"/>
    <property type="project" value="InterPro"/>
</dbReference>
<dbReference type="Gene3D" id="3.40.190.290">
    <property type="match status" value="1"/>
</dbReference>
<evidence type="ECO:0000256" key="4">
    <source>
        <dbReference type="ARBA" id="ARBA00023163"/>
    </source>
</evidence>
<dbReference type="InterPro" id="IPR036388">
    <property type="entry name" value="WH-like_DNA-bd_sf"/>
</dbReference>
<evidence type="ECO:0000259" key="5">
    <source>
        <dbReference type="PROSITE" id="PS50931"/>
    </source>
</evidence>